<evidence type="ECO:0000313" key="2">
    <source>
        <dbReference type="Proteomes" id="UP000199707"/>
    </source>
</evidence>
<dbReference type="RefSeq" id="WP_170847315.1">
    <property type="nucleotide sequence ID" value="NZ_FMUB01000007.1"/>
</dbReference>
<proteinExistence type="predicted"/>
<evidence type="ECO:0000313" key="1">
    <source>
        <dbReference type="EMBL" id="SCX24762.1"/>
    </source>
</evidence>
<name>A0A1G4WM20_9MYCO</name>
<gene>
    <name evidence="1" type="ORF">SAMN02799620_03772</name>
</gene>
<evidence type="ECO:0008006" key="3">
    <source>
        <dbReference type="Google" id="ProtNLM"/>
    </source>
</evidence>
<dbReference type="Pfam" id="PF10888">
    <property type="entry name" value="DUF2742"/>
    <property type="match status" value="1"/>
</dbReference>
<dbReference type="AlphaFoldDB" id="A0A1G4WM20"/>
<organism evidence="1 2">
    <name type="scientific">Mycolicibacterium fluoranthenivorans</name>
    <dbReference type="NCBI Taxonomy" id="258505"/>
    <lineage>
        <taxon>Bacteria</taxon>
        <taxon>Bacillati</taxon>
        <taxon>Actinomycetota</taxon>
        <taxon>Actinomycetes</taxon>
        <taxon>Mycobacteriales</taxon>
        <taxon>Mycobacteriaceae</taxon>
        <taxon>Mycolicibacterium</taxon>
    </lineage>
</organism>
<dbReference type="EMBL" id="FMUB01000007">
    <property type="protein sequence ID" value="SCX24762.1"/>
    <property type="molecule type" value="Genomic_DNA"/>
</dbReference>
<dbReference type="Proteomes" id="UP000199707">
    <property type="component" value="Unassembled WGS sequence"/>
</dbReference>
<dbReference type="InterPro" id="IPR024384">
    <property type="entry name" value="DUF2742"/>
</dbReference>
<reference evidence="2" key="1">
    <citation type="submission" date="2016-10" db="EMBL/GenBank/DDBJ databases">
        <authorList>
            <person name="Varghese N."/>
            <person name="Submissions S."/>
        </authorList>
    </citation>
    <scope>NUCLEOTIDE SEQUENCE [LARGE SCALE GENOMIC DNA]</scope>
    <source>
        <strain evidence="2">UNC267MFSha1.1M11</strain>
    </source>
</reference>
<sequence>MTDPNLYEDAPATIGGGTPESRQVNWYAVFRFVEHWSRRSTVDLFDHGLLIPGTPRWCALPDDDARKLMAVILGGVREALNHDVVQEHRADASREIAASQDWAVQAKRLTGRSGPAYIPRKAS</sequence>
<accession>A0A1G4WM20</accession>
<dbReference type="STRING" id="1502745.SAMN02799620_03772"/>
<protein>
    <recommendedName>
        <fullName evidence="3">DUF2742 domain-containing protein</fullName>
    </recommendedName>
</protein>